<protein>
    <submittedName>
        <fullName evidence="1">Uncharacterized protein</fullName>
    </submittedName>
</protein>
<comment type="caution">
    <text evidence="1">The sequence shown here is derived from an EMBL/GenBank/DDBJ whole genome shotgun (WGS) entry which is preliminary data.</text>
</comment>
<sequence>MTRVPTFIYTCLLILCSCNEQPKEIQGSESLEAVQEESARKGQSASTDTTSFEDAFEQFFNALQASDIAALNAFIDPQQGFWLIEQPGALPTYTHFSNMQAVKREYQERPFTSINQEIRTCQLQLRQSLPNFDCATMGGNATGFAEDGCFYSTNTSAFQTTDMWKYASLSQAHAQQVQQLQKQVAITVLHTATAYRFHFGYRNGSWFLLFADLRIPCSA</sequence>
<reference evidence="2" key="1">
    <citation type="submission" date="2018-08" db="EMBL/GenBank/DDBJ databases">
        <title>Mucilaginibacter sp. MYSH2.</title>
        <authorList>
            <person name="Seo T."/>
        </authorList>
    </citation>
    <scope>NUCLEOTIDE SEQUENCE [LARGE SCALE GENOMIC DNA]</scope>
    <source>
        <strain evidence="2">KIRAN</strain>
    </source>
</reference>
<dbReference type="RefSeq" id="WP_119430954.1">
    <property type="nucleotide sequence ID" value="NZ_QWGE01000001.1"/>
</dbReference>
<dbReference type="PROSITE" id="PS51257">
    <property type="entry name" value="PROKAR_LIPOPROTEIN"/>
    <property type="match status" value="1"/>
</dbReference>
<proteinExistence type="predicted"/>
<accession>A0A399SJA5</accession>
<evidence type="ECO:0000313" key="1">
    <source>
        <dbReference type="EMBL" id="RIJ43074.1"/>
    </source>
</evidence>
<dbReference type="OrthoDB" id="875353at2"/>
<keyword evidence="2" id="KW-1185">Reference proteome</keyword>
<dbReference type="Proteomes" id="UP000266005">
    <property type="component" value="Unassembled WGS sequence"/>
</dbReference>
<organism evidence="1 2">
    <name type="scientific">Pontibacter oryzae</name>
    <dbReference type="NCBI Taxonomy" id="2304593"/>
    <lineage>
        <taxon>Bacteria</taxon>
        <taxon>Pseudomonadati</taxon>
        <taxon>Bacteroidota</taxon>
        <taxon>Cytophagia</taxon>
        <taxon>Cytophagales</taxon>
        <taxon>Hymenobacteraceae</taxon>
        <taxon>Pontibacter</taxon>
    </lineage>
</organism>
<dbReference type="AlphaFoldDB" id="A0A399SJA5"/>
<gene>
    <name evidence="1" type="ORF">D1627_04375</name>
</gene>
<dbReference type="EMBL" id="QWGE01000001">
    <property type="protein sequence ID" value="RIJ43074.1"/>
    <property type="molecule type" value="Genomic_DNA"/>
</dbReference>
<evidence type="ECO:0000313" key="2">
    <source>
        <dbReference type="Proteomes" id="UP000266005"/>
    </source>
</evidence>
<name>A0A399SJA5_9BACT</name>